<dbReference type="EMBL" id="JAQQAL010000009">
    <property type="protein sequence ID" value="MDC7225747.1"/>
    <property type="molecule type" value="Genomic_DNA"/>
</dbReference>
<reference evidence="1 2" key="1">
    <citation type="submission" date="2022-12" db="EMBL/GenBank/DDBJ databases">
        <title>Metagenome assembled genome from gulf of manar.</title>
        <authorList>
            <person name="Kohli P."/>
            <person name="Pk S."/>
            <person name="Venkata Ramana C."/>
            <person name="Sasikala C."/>
        </authorList>
    </citation>
    <scope>NUCLEOTIDE SEQUENCE [LARGE SCALE GENOMIC DNA]</scope>
    <source>
        <strain evidence="1">JB008</strain>
    </source>
</reference>
<proteinExistence type="predicted"/>
<protein>
    <submittedName>
        <fullName evidence="1">Uncharacterized protein</fullName>
    </submittedName>
</protein>
<dbReference type="Proteomes" id="UP001221217">
    <property type="component" value="Unassembled WGS sequence"/>
</dbReference>
<gene>
    <name evidence="1" type="ORF">PQJ61_03160</name>
</gene>
<comment type="caution">
    <text evidence="1">The sequence shown here is derived from an EMBL/GenBank/DDBJ whole genome shotgun (WGS) entry which is preliminary data.</text>
</comment>
<name>A0AAJ1IDF0_9SPIO</name>
<evidence type="ECO:0000313" key="1">
    <source>
        <dbReference type="EMBL" id="MDC7225747.1"/>
    </source>
</evidence>
<accession>A0AAJ1IDF0</accession>
<evidence type="ECO:0000313" key="2">
    <source>
        <dbReference type="Proteomes" id="UP001221217"/>
    </source>
</evidence>
<dbReference type="AlphaFoldDB" id="A0AAJ1IDF0"/>
<sequence length="413" mass="47264">MQRLKFVNKILFTALIFIITAPLEMSAEGITILKHKNSTELLTDWSGIEKPENSVIRLTLSGSGSILLKNDENTDKLRFSTGAAPVTVDLHNSMTGLIPHSITLDGSSFDLLSAEISPEKNEAGVQQADIGHIIFSEFAAAGGKPWNVYSWNLIPEVLIFDTADYETQARLFKRLAFFVEKPGYTGRLVPNEELEGKHGWNAHDYRPEDLAEFFNKAAETGFSLNTEEVMLKEHLLSHGIILSDGELYSAGKGAVLSVSRETLPNWRYRFLTHECLHGLFFTNEDYRDDMFEAFDSLSSDEIEFWKHLLDYRNYDVENKYLLVNEHMAYSLQQPVEEIDEYFKGFLYKKMIAARPWENEFVAEFEKNNSTSFRSTVSKLEKILYNYTGRLSGHLANLYPIEIDEQFYNLFPPI</sequence>
<organism evidence="1 2">
    <name type="scientific">Candidatus Thalassospirochaeta sargassi</name>
    <dbReference type="NCBI Taxonomy" id="3119039"/>
    <lineage>
        <taxon>Bacteria</taxon>
        <taxon>Pseudomonadati</taxon>
        <taxon>Spirochaetota</taxon>
        <taxon>Spirochaetia</taxon>
        <taxon>Spirochaetales</taxon>
        <taxon>Spirochaetaceae</taxon>
        <taxon>Candidatus Thalassospirochaeta</taxon>
    </lineage>
</organism>